<gene>
    <name evidence="12" type="ORF">CAMP_LOCUS3070</name>
</gene>
<proteinExistence type="inferred from homology"/>
<dbReference type="SUPFAM" id="SSF57667">
    <property type="entry name" value="beta-beta-alpha zinc fingers"/>
    <property type="match status" value="2"/>
</dbReference>
<dbReference type="GO" id="GO:0005634">
    <property type="term" value="C:nucleus"/>
    <property type="evidence" value="ECO:0007669"/>
    <property type="project" value="UniProtKB-SubCell"/>
</dbReference>
<feature type="region of interest" description="Disordered" evidence="10">
    <location>
        <begin position="52"/>
        <end position="84"/>
    </location>
</feature>
<dbReference type="PROSITE" id="PS50157">
    <property type="entry name" value="ZINC_FINGER_C2H2_2"/>
    <property type="match status" value="3"/>
</dbReference>
<dbReference type="InterPro" id="IPR036236">
    <property type="entry name" value="Znf_C2H2_sf"/>
</dbReference>
<dbReference type="GO" id="GO:2000177">
    <property type="term" value="P:regulation of neural precursor cell proliferation"/>
    <property type="evidence" value="ECO:0007669"/>
    <property type="project" value="UniProtKB-ARBA"/>
</dbReference>
<keyword evidence="2" id="KW-0479">Metal-binding</keyword>
<organism evidence="12 13">
    <name type="scientific">Caenorhabditis angaria</name>
    <dbReference type="NCBI Taxonomy" id="860376"/>
    <lineage>
        <taxon>Eukaryota</taxon>
        <taxon>Metazoa</taxon>
        <taxon>Ecdysozoa</taxon>
        <taxon>Nematoda</taxon>
        <taxon>Chromadorea</taxon>
        <taxon>Rhabditida</taxon>
        <taxon>Rhabditina</taxon>
        <taxon>Rhabditomorpha</taxon>
        <taxon>Rhabditoidea</taxon>
        <taxon>Rhabditidae</taxon>
        <taxon>Peloderinae</taxon>
        <taxon>Caenorhabditis</taxon>
    </lineage>
</organism>
<evidence type="ECO:0000313" key="12">
    <source>
        <dbReference type="EMBL" id="CAI5440433.1"/>
    </source>
</evidence>
<evidence type="ECO:0000256" key="6">
    <source>
        <dbReference type="ARBA" id="ARBA00023125"/>
    </source>
</evidence>
<keyword evidence="5" id="KW-0862">Zinc</keyword>
<comment type="similarity">
    <text evidence="8">Belongs to the snail C2H2-type zinc-finger protein family.</text>
</comment>
<feature type="compositionally biased region" description="Low complexity" evidence="10">
    <location>
        <begin position="52"/>
        <end position="78"/>
    </location>
</feature>
<evidence type="ECO:0000256" key="7">
    <source>
        <dbReference type="ARBA" id="ARBA00023242"/>
    </source>
</evidence>
<dbReference type="EMBL" id="CANHGI010000001">
    <property type="protein sequence ID" value="CAI5440433.1"/>
    <property type="molecule type" value="Genomic_DNA"/>
</dbReference>
<evidence type="ECO:0000256" key="3">
    <source>
        <dbReference type="ARBA" id="ARBA00022737"/>
    </source>
</evidence>
<dbReference type="OrthoDB" id="5428132at2759"/>
<dbReference type="FunFam" id="3.30.160.60:FF:000207">
    <property type="entry name" value="zinc finger protein SNAI2"/>
    <property type="match status" value="1"/>
</dbReference>
<name>A0A9P1I8Z0_9PELO</name>
<accession>A0A9P1I8Z0</accession>
<dbReference type="InterPro" id="IPR050527">
    <property type="entry name" value="Snail/Krueppel_Znf"/>
</dbReference>
<dbReference type="Gene3D" id="3.30.160.60">
    <property type="entry name" value="Classic Zinc Finger"/>
    <property type="match status" value="3"/>
</dbReference>
<evidence type="ECO:0000256" key="2">
    <source>
        <dbReference type="ARBA" id="ARBA00022723"/>
    </source>
</evidence>
<feature type="domain" description="C2H2-type" evidence="11">
    <location>
        <begin position="87"/>
        <end position="114"/>
    </location>
</feature>
<sequence length="172" mass="19284">MENFEIPPYPILSTPDLLNFSRHVFEMIQKKYNTPGRILPVPLLSATPSATPSASASFSPSTSSSGGTYSTHSSPNSPDNKKSPVTCKCAICGKKFSRQWLLQGHLRTHTGEKPFQCEICEKRFADKSNLRAHIQTHSGEKPFKCSRCGKQFALKSYLSKHEESKCLRRFFV</sequence>
<keyword evidence="7" id="KW-0539">Nucleus</keyword>
<comment type="subcellular location">
    <subcellularLocation>
        <location evidence="1">Nucleus</location>
    </subcellularLocation>
</comment>
<dbReference type="GO" id="GO:0000981">
    <property type="term" value="F:DNA-binding transcription factor activity, RNA polymerase II-specific"/>
    <property type="evidence" value="ECO:0007669"/>
    <property type="project" value="TreeGrafter"/>
</dbReference>
<evidence type="ECO:0000256" key="9">
    <source>
        <dbReference type="PROSITE-ProRule" id="PRU00042"/>
    </source>
</evidence>
<dbReference type="GO" id="GO:0000978">
    <property type="term" value="F:RNA polymerase II cis-regulatory region sequence-specific DNA binding"/>
    <property type="evidence" value="ECO:0007669"/>
    <property type="project" value="TreeGrafter"/>
</dbReference>
<dbReference type="SMART" id="SM00355">
    <property type="entry name" value="ZnF_C2H2"/>
    <property type="match status" value="3"/>
</dbReference>
<keyword evidence="4 9" id="KW-0863">Zinc-finger</keyword>
<reference evidence="12" key="1">
    <citation type="submission" date="2022-11" db="EMBL/GenBank/DDBJ databases">
        <authorList>
            <person name="Kikuchi T."/>
        </authorList>
    </citation>
    <scope>NUCLEOTIDE SEQUENCE</scope>
    <source>
        <strain evidence="12">PS1010</strain>
    </source>
</reference>
<dbReference type="Proteomes" id="UP001152747">
    <property type="component" value="Unassembled WGS sequence"/>
</dbReference>
<keyword evidence="13" id="KW-1185">Reference proteome</keyword>
<evidence type="ECO:0000256" key="5">
    <source>
        <dbReference type="ARBA" id="ARBA00022833"/>
    </source>
</evidence>
<dbReference type="GO" id="GO:0008270">
    <property type="term" value="F:zinc ion binding"/>
    <property type="evidence" value="ECO:0007669"/>
    <property type="project" value="UniProtKB-KW"/>
</dbReference>
<protein>
    <recommendedName>
        <fullName evidence="11">C2H2-type domain-containing protein</fullName>
    </recommendedName>
</protein>
<feature type="domain" description="C2H2-type" evidence="11">
    <location>
        <begin position="143"/>
        <end position="170"/>
    </location>
</feature>
<dbReference type="AlphaFoldDB" id="A0A9P1I8Z0"/>
<dbReference type="GO" id="GO:0055059">
    <property type="term" value="P:asymmetric neuroblast division"/>
    <property type="evidence" value="ECO:0007669"/>
    <property type="project" value="UniProtKB-ARBA"/>
</dbReference>
<feature type="domain" description="C2H2-type" evidence="11">
    <location>
        <begin position="115"/>
        <end position="142"/>
    </location>
</feature>
<keyword evidence="3" id="KW-0677">Repeat</keyword>
<evidence type="ECO:0000256" key="8">
    <source>
        <dbReference type="ARBA" id="ARBA00037948"/>
    </source>
</evidence>
<dbReference type="FunFam" id="3.30.160.60:FF:001963">
    <property type="entry name" value="Replication initiator 1"/>
    <property type="match status" value="1"/>
</dbReference>
<dbReference type="FunFam" id="3.30.160.60:FF:000043">
    <property type="entry name" value="Scratch family zinc finger 2"/>
    <property type="match status" value="1"/>
</dbReference>
<evidence type="ECO:0000313" key="13">
    <source>
        <dbReference type="Proteomes" id="UP001152747"/>
    </source>
</evidence>
<dbReference type="InterPro" id="IPR013087">
    <property type="entry name" value="Znf_C2H2_type"/>
</dbReference>
<dbReference type="Pfam" id="PF00096">
    <property type="entry name" value="zf-C2H2"/>
    <property type="match status" value="3"/>
</dbReference>
<keyword evidence="6" id="KW-0238">DNA-binding</keyword>
<dbReference type="PANTHER" id="PTHR24388:SF100">
    <property type="entry name" value="ZINC FINGER PROTEIN 423"/>
    <property type="match status" value="1"/>
</dbReference>
<dbReference type="PROSITE" id="PS00028">
    <property type="entry name" value="ZINC_FINGER_C2H2_1"/>
    <property type="match status" value="2"/>
</dbReference>
<evidence type="ECO:0000256" key="10">
    <source>
        <dbReference type="SAM" id="MobiDB-lite"/>
    </source>
</evidence>
<evidence type="ECO:0000256" key="4">
    <source>
        <dbReference type="ARBA" id="ARBA00022771"/>
    </source>
</evidence>
<evidence type="ECO:0000259" key="11">
    <source>
        <dbReference type="PROSITE" id="PS50157"/>
    </source>
</evidence>
<dbReference type="PANTHER" id="PTHR24388">
    <property type="entry name" value="ZINC FINGER PROTEIN"/>
    <property type="match status" value="1"/>
</dbReference>
<comment type="caution">
    <text evidence="12">The sequence shown here is derived from an EMBL/GenBank/DDBJ whole genome shotgun (WGS) entry which is preliminary data.</text>
</comment>
<evidence type="ECO:0000256" key="1">
    <source>
        <dbReference type="ARBA" id="ARBA00004123"/>
    </source>
</evidence>